<accession>A0A8H4PD30</accession>
<name>A0A8H4PD30_9HYPO</name>
<proteinExistence type="predicted"/>
<comment type="caution">
    <text evidence="2">The sequence shown here is derived from an EMBL/GenBank/DDBJ whole genome shotgun (WGS) entry which is preliminary data.</text>
</comment>
<dbReference type="EMBL" id="JAADYS010000886">
    <property type="protein sequence ID" value="KAF4466368.1"/>
    <property type="molecule type" value="Genomic_DNA"/>
</dbReference>
<evidence type="ECO:0000313" key="3">
    <source>
        <dbReference type="Proteomes" id="UP000554235"/>
    </source>
</evidence>
<organism evidence="2 3">
    <name type="scientific">Fusarium albosuccineum</name>
    <dbReference type="NCBI Taxonomy" id="1237068"/>
    <lineage>
        <taxon>Eukaryota</taxon>
        <taxon>Fungi</taxon>
        <taxon>Dikarya</taxon>
        <taxon>Ascomycota</taxon>
        <taxon>Pezizomycotina</taxon>
        <taxon>Sordariomycetes</taxon>
        <taxon>Hypocreomycetidae</taxon>
        <taxon>Hypocreales</taxon>
        <taxon>Nectriaceae</taxon>
        <taxon>Fusarium</taxon>
        <taxon>Fusarium decemcellulare species complex</taxon>
    </lineage>
</organism>
<dbReference type="AlphaFoldDB" id="A0A8H4PD30"/>
<evidence type="ECO:0000256" key="1">
    <source>
        <dbReference type="SAM" id="MobiDB-lite"/>
    </source>
</evidence>
<dbReference type="Proteomes" id="UP000554235">
    <property type="component" value="Unassembled WGS sequence"/>
</dbReference>
<gene>
    <name evidence="2" type="ORF">FALBO_6772</name>
</gene>
<sequence>MESFSYPLGLPQGSDDSNCYPTLLQDPWSTPHCLNMAWISGNSIMSVPGLPVAGHQSTVSQLPIDPILGSMVLNQGLLGIPVAMMPHTTTIASHARPVTPSPPTADGQEPLLFCSLLPDDIMIQLGVFPSHEGNSLIQHYSIHQESEQPNHTPGPQRQHGMFPGAAGRLIPPDTA</sequence>
<evidence type="ECO:0000313" key="2">
    <source>
        <dbReference type="EMBL" id="KAF4466368.1"/>
    </source>
</evidence>
<reference evidence="2 3" key="1">
    <citation type="submission" date="2020-01" db="EMBL/GenBank/DDBJ databases">
        <title>Identification and distribution of gene clusters putatively required for synthesis of sphingolipid metabolism inhibitors in phylogenetically diverse species of the filamentous fungus Fusarium.</title>
        <authorList>
            <person name="Kim H.-S."/>
            <person name="Busman M."/>
            <person name="Brown D.W."/>
            <person name="Divon H."/>
            <person name="Uhlig S."/>
            <person name="Proctor R.H."/>
        </authorList>
    </citation>
    <scope>NUCLEOTIDE SEQUENCE [LARGE SCALE GENOMIC DNA]</scope>
    <source>
        <strain evidence="2 3">NRRL 20459</strain>
    </source>
</reference>
<keyword evidence="3" id="KW-1185">Reference proteome</keyword>
<feature type="region of interest" description="Disordered" evidence="1">
    <location>
        <begin position="144"/>
        <end position="175"/>
    </location>
</feature>
<protein>
    <submittedName>
        <fullName evidence="2">C2H2 transcription factor</fullName>
    </submittedName>
</protein>